<sequence length="505" mass="56299">MFERFGGGIETVIAKLKEVDQKNYKTTEDFIEKVNTLLSQYQDLVYGSYNTVERKRARQTFLENQGLDWICKTLTSEYYQFVESHVPSNVEEAYVLICCLGKFKASDQLLHPHVATKPKEKLKAIMPPPDDLSENMKKLAQGMTTLTTYMTSGEQAKSSLYCHNCKKQGHLIGTCKGPCNRCRANRHGYVHCPNNCQNKPKTPAAEPKQNQKQAPKPKKEMEPSAAKDESYLVESMAAVRTNVAQKHRLSHIAHPYNTPEKQKGAEAAKPQQPTPDAHLPNQAPPVAPETEQTNNTQSAQQTDHEAQQSEPFGIPMNEEDGTYPVEPTIEVAKGTSSKTTLKKPKVKLPVLPQVKPPKLNVLKILADTQIPISLYNLAEIAPSVRAQMVHYLGATRVRDPEEHFAVMEEKPQEAQEVVDVISEGAPHIDGEVEGHPTPIILDGGSTSNIILLQPSFQTCLLMYLTIHRGRSRNRPLTYLTLWINPMAISNGGYFILIRSAANSTC</sequence>
<keyword evidence="2" id="KW-1185">Reference proteome</keyword>
<evidence type="ECO:0000313" key="2">
    <source>
        <dbReference type="Proteomes" id="UP001165960"/>
    </source>
</evidence>
<reference evidence="1" key="1">
    <citation type="submission" date="2022-04" db="EMBL/GenBank/DDBJ databases">
        <title>Genome of the entomopathogenic fungus Entomophthora muscae.</title>
        <authorList>
            <person name="Elya C."/>
            <person name="Lovett B.R."/>
            <person name="Lee E."/>
            <person name="Macias A.M."/>
            <person name="Hajek A.E."/>
            <person name="De Bivort B.L."/>
            <person name="Kasson M.T."/>
            <person name="De Fine Licht H.H."/>
            <person name="Stajich J.E."/>
        </authorList>
    </citation>
    <scope>NUCLEOTIDE SEQUENCE</scope>
    <source>
        <strain evidence="1">Berkeley</strain>
    </source>
</reference>
<organism evidence="1 2">
    <name type="scientific">Entomophthora muscae</name>
    <dbReference type="NCBI Taxonomy" id="34485"/>
    <lineage>
        <taxon>Eukaryota</taxon>
        <taxon>Fungi</taxon>
        <taxon>Fungi incertae sedis</taxon>
        <taxon>Zoopagomycota</taxon>
        <taxon>Entomophthoromycotina</taxon>
        <taxon>Entomophthoromycetes</taxon>
        <taxon>Entomophthorales</taxon>
        <taxon>Entomophthoraceae</taxon>
        <taxon>Entomophthora</taxon>
    </lineage>
</organism>
<dbReference type="Proteomes" id="UP001165960">
    <property type="component" value="Unassembled WGS sequence"/>
</dbReference>
<comment type="caution">
    <text evidence="1">The sequence shown here is derived from an EMBL/GenBank/DDBJ whole genome shotgun (WGS) entry which is preliminary data.</text>
</comment>
<evidence type="ECO:0000313" key="1">
    <source>
        <dbReference type="EMBL" id="KAJ9088717.1"/>
    </source>
</evidence>
<name>A0ACC2UP45_9FUNG</name>
<proteinExistence type="predicted"/>
<protein>
    <submittedName>
        <fullName evidence="1">Uncharacterized protein</fullName>
    </submittedName>
</protein>
<accession>A0ACC2UP45</accession>
<dbReference type="EMBL" id="QTSX02000095">
    <property type="protein sequence ID" value="KAJ9088717.1"/>
    <property type="molecule type" value="Genomic_DNA"/>
</dbReference>
<gene>
    <name evidence="1" type="ORF">DSO57_1020385</name>
</gene>